<evidence type="ECO:0000256" key="1">
    <source>
        <dbReference type="SAM" id="SignalP"/>
    </source>
</evidence>
<dbReference type="Pfam" id="PF26353">
    <property type="entry name" value="YhfM"/>
    <property type="match status" value="1"/>
</dbReference>
<keyword evidence="1" id="KW-0732">Signal</keyword>
<dbReference type="Proteomes" id="UP000275076">
    <property type="component" value="Unassembled WGS sequence"/>
</dbReference>
<feature type="chain" id="PRO_5038817435" description="YhfM-like domain-containing protein" evidence="1">
    <location>
        <begin position="20"/>
        <end position="137"/>
    </location>
</feature>
<feature type="signal peptide" evidence="1">
    <location>
        <begin position="1"/>
        <end position="19"/>
    </location>
</feature>
<sequence length="137" mass="15064">MKKSSLLSVILSTVLIASGCNSEKMATASQSIQKVSAAESNSFGGGNQDFALEFTEQEEIEAFEKMIKSAKKQNVDVAAPTYDLSIDYGEGEKGGERMVHLAEKEDDRYVLMYIGHENETYVASKKSTEPVKDLLEQ</sequence>
<evidence type="ECO:0000259" key="2">
    <source>
        <dbReference type="Pfam" id="PF26353"/>
    </source>
</evidence>
<dbReference type="EMBL" id="RBVX01000028">
    <property type="protein sequence ID" value="RSL31058.1"/>
    <property type="molecule type" value="Genomic_DNA"/>
</dbReference>
<dbReference type="PROSITE" id="PS51257">
    <property type="entry name" value="PROKAR_LIPOPROTEIN"/>
    <property type="match status" value="1"/>
</dbReference>
<reference evidence="3 4" key="1">
    <citation type="submission" date="2018-10" db="EMBL/GenBank/DDBJ databases">
        <title>Draft genome sequence of Bacillus salarius IM0101, isolated from a hypersaline soil in Inner Mongolia, China.</title>
        <authorList>
            <person name="Yamprayoonswat W."/>
            <person name="Boonvisut S."/>
            <person name="Jumpathong W."/>
            <person name="Sittihan S."/>
            <person name="Ruangsuj P."/>
            <person name="Wanthongcharoen S."/>
            <person name="Thongpramul N."/>
            <person name="Pimmason S."/>
            <person name="Yu B."/>
            <person name="Yasawong M."/>
        </authorList>
    </citation>
    <scope>NUCLEOTIDE SEQUENCE [LARGE SCALE GENOMIC DNA]</scope>
    <source>
        <strain evidence="3 4">IM0101</strain>
    </source>
</reference>
<dbReference type="RefSeq" id="WP_125559192.1">
    <property type="nucleotide sequence ID" value="NZ_RBVX01000028.1"/>
</dbReference>
<feature type="domain" description="YhfM-like" evidence="2">
    <location>
        <begin position="48"/>
        <end position="136"/>
    </location>
</feature>
<evidence type="ECO:0000313" key="4">
    <source>
        <dbReference type="Proteomes" id="UP000275076"/>
    </source>
</evidence>
<organism evidence="3 4">
    <name type="scientific">Salibacterium salarium</name>
    <dbReference type="NCBI Taxonomy" id="284579"/>
    <lineage>
        <taxon>Bacteria</taxon>
        <taxon>Bacillati</taxon>
        <taxon>Bacillota</taxon>
        <taxon>Bacilli</taxon>
        <taxon>Bacillales</taxon>
        <taxon>Bacillaceae</taxon>
    </lineage>
</organism>
<evidence type="ECO:0000313" key="3">
    <source>
        <dbReference type="EMBL" id="RSL31058.1"/>
    </source>
</evidence>
<name>A0A428MY24_9BACI</name>
<protein>
    <recommendedName>
        <fullName evidence="2">YhfM-like domain-containing protein</fullName>
    </recommendedName>
</protein>
<comment type="caution">
    <text evidence="3">The sequence shown here is derived from an EMBL/GenBank/DDBJ whole genome shotgun (WGS) entry which is preliminary data.</text>
</comment>
<gene>
    <name evidence="3" type="ORF">D7Z54_22325</name>
</gene>
<proteinExistence type="predicted"/>
<keyword evidence="4" id="KW-1185">Reference proteome</keyword>
<dbReference type="InterPro" id="IPR058780">
    <property type="entry name" value="YhfM-like_dom"/>
</dbReference>
<dbReference type="OrthoDB" id="2928335at2"/>
<accession>A0A428MY24</accession>
<dbReference type="AlphaFoldDB" id="A0A428MY24"/>